<sequence length="419" mass="45818">MLKPALTFAHRRVWRRLPHKARRAVLFRLASWWAPRPAPDAKAAGPIIIVGMLRHASGLGAAARACHDALKASGLPVYGIDLTEKLMHELNHTDFTYDDGRQIVGEGTAFLHISGSLLPLAMGHLGRAFVDRKRFVAHWFWELPQVPKDWSPAIPFIHEICVNTTFVRDAIRPITHGRPLHVVSYPLALKTVPRAERGPEEPFTVLVVFNIASSVARKNPCAAIVAFRRAFGDDPSVRLIVKYMNAFVWPDGVRLMEEAAGGAANIELTGGVLDEAGMDALYGRADVVMSLHRAEGLGLPVAEGMLRGLPVIATDWSGSADFLTRETGVPVNYELVPVNDPQGKYTGSGVRWAEADVGAAAAALQALRADPAWRQRLGAAAAAHATEFFLPQRYAQQVIDLMPGLMELRSMSYGREHSC</sequence>
<gene>
    <name evidence="1" type="primary">wxcA</name>
    <name evidence="1" type="ORF">MAE02_49520</name>
</gene>
<dbReference type="PANTHER" id="PTHR46656:SF3">
    <property type="entry name" value="PUTATIVE-RELATED"/>
    <property type="match status" value="1"/>
</dbReference>
<keyword evidence="2" id="KW-1185">Reference proteome</keyword>
<dbReference type="Gene3D" id="3.40.50.2000">
    <property type="entry name" value="Glycogen Phosphorylase B"/>
    <property type="match status" value="1"/>
</dbReference>
<dbReference type="EMBL" id="BJYU01000096">
    <property type="protein sequence ID" value="GEO17256.1"/>
    <property type="molecule type" value="Genomic_DNA"/>
</dbReference>
<dbReference type="SUPFAM" id="SSF53756">
    <property type="entry name" value="UDP-Glycosyltransferase/glycogen phosphorylase"/>
    <property type="match status" value="1"/>
</dbReference>
<dbReference type="RefSeq" id="WP_147022247.1">
    <property type="nucleotide sequence ID" value="NZ_BJYU01000096.1"/>
</dbReference>
<dbReference type="Pfam" id="PF20706">
    <property type="entry name" value="GT4-conflict"/>
    <property type="match status" value="1"/>
</dbReference>
<proteinExistence type="predicted"/>
<organism evidence="1 2">
    <name type="scientific">Microvirga aerophila</name>
    <dbReference type="NCBI Taxonomy" id="670291"/>
    <lineage>
        <taxon>Bacteria</taxon>
        <taxon>Pseudomonadati</taxon>
        <taxon>Pseudomonadota</taxon>
        <taxon>Alphaproteobacteria</taxon>
        <taxon>Hyphomicrobiales</taxon>
        <taxon>Methylobacteriaceae</taxon>
        <taxon>Microvirga</taxon>
    </lineage>
</organism>
<reference evidence="1 2" key="1">
    <citation type="submission" date="2019-07" db="EMBL/GenBank/DDBJ databases">
        <title>Whole genome shotgun sequence of Microvirga aerophila NBRC 106136.</title>
        <authorList>
            <person name="Hosoyama A."/>
            <person name="Uohara A."/>
            <person name="Ohji S."/>
            <person name="Ichikawa N."/>
        </authorList>
    </citation>
    <scope>NUCLEOTIDE SEQUENCE [LARGE SCALE GENOMIC DNA]</scope>
    <source>
        <strain evidence="1 2">NBRC 106136</strain>
    </source>
</reference>
<dbReference type="PANTHER" id="PTHR46656">
    <property type="entry name" value="PUTATIVE-RELATED"/>
    <property type="match status" value="1"/>
</dbReference>
<comment type="caution">
    <text evidence="1">The sequence shown here is derived from an EMBL/GenBank/DDBJ whole genome shotgun (WGS) entry which is preliminary data.</text>
</comment>
<dbReference type="GO" id="GO:0016740">
    <property type="term" value="F:transferase activity"/>
    <property type="evidence" value="ECO:0007669"/>
    <property type="project" value="UniProtKB-KW"/>
</dbReference>
<dbReference type="Proteomes" id="UP000321085">
    <property type="component" value="Unassembled WGS sequence"/>
</dbReference>
<accession>A0A512BZ61</accession>
<evidence type="ECO:0000313" key="2">
    <source>
        <dbReference type="Proteomes" id="UP000321085"/>
    </source>
</evidence>
<protein>
    <submittedName>
        <fullName evidence="1">Glycosyl transferase</fullName>
    </submittedName>
</protein>
<dbReference type="AlphaFoldDB" id="A0A512BZ61"/>
<evidence type="ECO:0000313" key="1">
    <source>
        <dbReference type="EMBL" id="GEO17256.1"/>
    </source>
</evidence>
<keyword evidence="1" id="KW-0808">Transferase</keyword>
<name>A0A512BZ61_9HYPH</name>